<gene>
    <name evidence="2" type="ORF">ZHAS_00015844</name>
</gene>
<keyword evidence="4" id="KW-1185">Reference proteome</keyword>
<dbReference type="VEuPathDB" id="VectorBase:ASIC015844"/>
<name>A0A084WC29_ANOSI</name>
<dbReference type="EMBL" id="KE525333">
    <property type="protein sequence ID" value="KFB47773.1"/>
    <property type="molecule type" value="Genomic_DNA"/>
</dbReference>
<feature type="region of interest" description="Disordered" evidence="1">
    <location>
        <begin position="34"/>
        <end position="73"/>
    </location>
</feature>
<evidence type="ECO:0000313" key="3">
    <source>
        <dbReference type="EnsemblMetazoa" id="ASIC015844-PA"/>
    </source>
</evidence>
<dbReference type="EnsemblMetazoa" id="ASIC015844-RA">
    <property type="protein sequence ID" value="ASIC015844-PA"/>
    <property type="gene ID" value="ASIC015844"/>
</dbReference>
<proteinExistence type="predicted"/>
<evidence type="ECO:0000313" key="4">
    <source>
        <dbReference type="Proteomes" id="UP000030765"/>
    </source>
</evidence>
<feature type="region of interest" description="Disordered" evidence="1">
    <location>
        <begin position="1"/>
        <end position="22"/>
    </location>
</feature>
<dbReference type="AlphaFoldDB" id="A0A084WC29"/>
<evidence type="ECO:0000256" key="1">
    <source>
        <dbReference type="SAM" id="MobiDB-lite"/>
    </source>
</evidence>
<dbReference type="EMBL" id="ATLV01022549">
    <property type="status" value="NOT_ANNOTATED_CDS"/>
    <property type="molecule type" value="Genomic_DNA"/>
</dbReference>
<organism evidence="2">
    <name type="scientific">Anopheles sinensis</name>
    <name type="common">Mosquito</name>
    <dbReference type="NCBI Taxonomy" id="74873"/>
    <lineage>
        <taxon>Eukaryota</taxon>
        <taxon>Metazoa</taxon>
        <taxon>Ecdysozoa</taxon>
        <taxon>Arthropoda</taxon>
        <taxon>Hexapoda</taxon>
        <taxon>Insecta</taxon>
        <taxon>Pterygota</taxon>
        <taxon>Neoptera</taxon>
        <taxon>Endopterygota</taxon>
        <taxon>Diptera</taxon>
        <taxon>Nematocera</taxon>
        <taxon>Culicoidea</taxon>
        <taxon>Culicidae</taxon>
        <taxon>Anophelinae</taxon>
        <taxon>Anopheles</taxon>
    </lineage>
</organism>
<evidence type="ECO:0000313" key="2">
    <source>
        <dbReference type="EMBL" id="KFB47773.1"/>
    </source>
</evidence>
<protein>
    <submittedName>
        <fullName evidence="2 3">Uncharacterized protein</fullName>
    </submittedName>
</protein>
<reference evidence="2 4" key="1">
    <citation type="journal article" date="2014" name="BMC Genomics">
        <title>Genome sequence of Anopheles sinensis provides insight into genetics basis of mosquito competence for malaria parasites.</title>
        <authorList>
            <person name="Zhou D."/>
            <person name="Zhang D."/>
            <person name="Ding G."/>
            <person name="Shi L."/>
            <person name="Hou Q."/>
            <person name="Ye Y."/>
            <person name="Xu Y."/>
            <person name="Zhou H."/>
            <person name="Xiong C."/>
            <person name="Li S."/>
            <person name="Yu J."/>
            <person name="Hong S."/>
            <person name="Yu X."/>
            <person name="Zou P."/>
            <person name="Chen C."/>
            <person name="Chang X."/>
            <person name="Wang W."/>
            <person name="Lv Y."/>
            <person name="Sun Y."/>
            <person name="Ma L."/>
            <person name="Shen B."/>
            <person name="Zhu C."/>
        </authorList>
    </citation>
    <scope>NUCLEOTIDE SEQUENCE [LARGE SCALE GENOMIC DNA]</scope>
</reference>
<sequence length="73" mass="8110">MLLEPCGATPGSSGHSNHRMAPNRSLFRRWKPLEELIPQQPPPSRMETANEETYNRAVKVTSVPPKSPDADAE</sequence>
<dbReference type="Proteomes" id="UP000030765">
    <property type="component" value="Unassembled WGS sequence"/>
</dbReference>
<reference evidence="3" key="2">
    <citation type="submission" date="2020-05" db="UniProtKB">
        <authorList>
            <consortium name="EnsemblMetazoa"/>
        </authorList>
    </citation>
    <scope>IDENTIFICATION</scope>
</reference>
<accession>A0A084WC29</accession>